<evidence type="ECO:0000313" key="1">
    <source>
        <dbReference type="EMBL" id="TFU25389.1"/>
    </source>
</evidence>
<comment type="caution">
    <text evidence="1">The sequence shown here is derived from an EMBL/GenBank/DDBJ whole genome shotgun (WGS) entry which is preliminary data.</text>
</comment>
<dbReference type="EMBL" id="SJZF01000023">
    <property type="protein sequence ID" value="TFU25389.1"/>
    <property type="molecule type" value="Genomic_DNA"/>
</dbReference>
<gene>
    <name evidence="1" type="ORF">E0687_11075</name>
</gene>
<reference evidence="1 2" key="1">
    <citation type="submission" date="2019-03" db="EMBL/GenBank/DDBJ databases">
        <title>Thermus tengchongensis species for the arsenic transformation mechanism.</title>
        <authorList>
            <person name="Yuan G.C."/>
        </authorList>
    </citation>
    <scope>NUCLEOTIDE SEQUENCE [LARGE SCALE GENOMIC DNA]</scope>
    <source>
        <strain evidence="1 2">15W</strain>
    </source>
</reference>
<organism evidence="1 2">
    <name type="scientific">Thermus tengchongensis</name>
    <dbReference type="NCBI Taxonomy" id="1214928"/>
    <lineage>
        <taxon>Bacteria</taxon>
        <taxon>Thermotogati</taxon>
        <taxon>Deinococcota</taxon>
        <taxon>Deinococci</taxon>
        <taxon>Thermales</taxon>
        <taxon>Thermaceae</taxon>
        <taxon>Thermus</taxon>
    </lineage>
</organism>
<dbReference type="Proteomes" id="UP000297668">
    <property type="component" value="Unassembled WGS sequence"/>
</dbReference>
<evidence type="ECO:0008006" key="3">
    <source>
        <dbReference type="Google" id="ProtNLM"/>
    </source>
</evidence>
<dbReference type="InterPro" id="IPR036852">
    <property type="entry name" value="Peptidase_S8/S53_dom_sf"/>
</dbReference>
<dbReference type="GO" id="GO:0006508">
    <property type="term" value="P:proteolysis"/>
    <property type="evidence" value="ECO:0007669"/>
    <property type="project" value="InterPro"/>
</dbReference>
<dbReference type="AlphaFoldDB" id="A0A4Y9FA23"/>
<dbReference type="SUPFAM" id="SSF52743">
    <property type="entry name" value="Subtilisin-like"/>
    <property type="match status" value="1"/>
</dbReference>
<protein>
    <recommendedName>
        <fullName evidence="3">Peptidase S8/S53 domain-containing protein</fullName>
    </recommendedName>
</protein>
<accession>A0A4Y9FA23</accession>
<evidence type="ECO:0000313" key="2">
    <source>
        <dbReference type="Proteomes" id="UP000297668"/>
    </source>
</evidence>
<dbReference type="GO" id="GO:0004252">
    <property type="term" value="F:serine-type endopeptidase activity"/>
    <property type="evidence" value="ECO:0007669"/>
    <property type="project" value="InterPro"/>
</dbReference>
<name>A0A4Y9FA23_9DEIN</name>
<dbReference type="Gene3D" id="3.40.50.200">
    <property type="entry name" value="Peptidase S8/S53 domain"/>
    <property type="match status" value="1"/>
</dbReference>
<sequence length="240" mass="25506">MVAEGGGLRREAPFRLQVAPRPPAEAFLEGVVYVGTSGPRPQGAGASPGHLRFCPTGCPGRPLGGGWYRAEGLLPQGLAQGLFGAPAPQMNLPDHPIRAQGVAEPLFPRQWNLRLSCFPEAWGRATGAGVVVAVPDTGVLGSHPDLQGALLPGLDLLEAGFSTWRPPRASPTASWPSWTATATASWTPGSLEGRQRPWPRPGVWCSWCPKPLFFLSSFFSPSPTPATPTKDREKRLSSCS</sequence>
<proteinExistence type="predicted"/>